<feature type="non-terminal residue" evidence="2">
    <location>
        <position position="1"/>
    </location>
</feature>
<protein>
    <submittedName>
        <fullName evidence="2">Uncharacterized protein</fullName>
    </submittedName>
</protein>
<keyword evidence="1" id="KW-0472">Membrane</keyword>
<accession>A0A7T8HKL5</accession>
<name>A0A7T8HKL5_CALRO</name>
<evidence type="ECO:0000256" key="1">
    <source>
        <dbReference type="SAM" id="Phobius"/>
    </source>
</evidence>
<organism evidence="2 3">
    <name type="scientific">Caligus rogercresseyi</name>
    <name type="common">Sea louse</name>
    <dbReference type="NCBI Taxonomy" id="217165"/>
    <lineage>
        <taxon>Eukaryota</taxon>
        <taxon>Metazoa</taxon>
        <taxon>Ecdysozoa</taxon>
        <taxon>Arthropoda</taxon>
        <taxon>Crustacea</taxon>
        <taxon>Multicrustacea</taxon>
        <taxon>Hexanauplia</taxon>
        <taxon>Copepoda</taxon>
        <taxon>Siphonostomatoida</taxon>
        <taxon>Caligidae</taxon>
        <taxon>Caligus</taxon>
    </lineage>
</organism>
<reference evidence="3" key="1">
    <citation type="submission" date="2021-01" db="EMBL/GenBank/DDBJ databases">
        <title>Caligus Genome Assembly.</title>
        <authorList>
            <person name="Gallardo-Escarate C."/>
        </authorList>
    </citation>
    <scope>NUCLEOTIDE SEQUENCE [LARGE SCALE GENOMIC DNA]</scope>
</reference>
<evidence type="ECO:0000313" key="2">
    <source>
        <dbReference type="EMBL" id="QQP51786.1"/>
    </source>
</evidence>
<evidence type="ECO:0000313" key="3">
    <source>
        <dbReference type="Proteomes" id="UP000595437"/>
    </source>
</evidence>
<keyword evidence="3" id="KW-1185">Reference proteome</keyword>
<gene>
    <name evidence="2" type="ORF">FKW44_013235</name>
</gene>
<dbReference type="Proteomes" id="UP000595437">
    <property type="component" value="Chromosome 8"/>
</dbReference>
<feature type="transmembrane region" description="Helical" evidence="1">
    <location>
        <begin position="76"/>
        <end position="96"/>
    </location>
</feature>
<proteinExistence type="predicted"/>
<sequence length="103" mass="11309">PGMISKLVKKARVVVGSSPNTYQVTHLCRFFRRSNSNTGINTYSERRNSALELLIISSLWALDTIHLKMIFCPKRLGNLLLGLGQGPVLLAAAGAVHSEDFLD</sequence>
<dbReference type="EMBL" id="CP045897">
    <property type="protein sequence ID" value="QQP51786.1"/>
    <property type="molecule type" value="Genomic_DNA"/>
</dbReference>
<keyword evidence="1" id="KW-1133">Transmembrane helix</keyword>
<keyword evidence="1" id="KW-0812">Transmembrane</keyword>
<dbReference type="AlphaFoldDB" id="A0A7T8HKL5"/>